<dbReference type="Proteomes" id="UP000318937">
    <property type="component" value="Unassembled WGS sequence"/>
</dbReference>
<gene>
    <name evidence="3" type="ORF">FG383_01195</name>
</gene>
<dbReference type="OrthoDB" id="92417at2"/>
<feature type="coiled-coil region" evidence="1">
    <location>
        <begin position="153"/>
        <end position="180"/>
    </location>
</feature>
<reference evidence="3 4" key="1">
    <citation type="submission" date="2019-05" db="EMBL/GenBank/DDBJ databases">
        <title>Psychrobacillus vulpis sp. nov., a new species isolated from feces of a red fox that inhabits in The Tablas de Daimiel Natural Park, Albacete, Spain.</title>
        <authorList>
            <person name="Rodriguez M."/>
            <person name="Reina J.C."/>
            <person name="Bejar V."/>
            <person name="Llamas I."/>
        </authorList>
    </citation>
    <scope>NUCLEOTIDE SEQUENCE [LARGE SCALE GENOMIC DNA]</scope>
    <source>
        <strain evidence="3 4">NHI-2</strain>
    </source>
</reference>
<dbReference type="Gene3D" id="3.40.50.410">
    <property type="entry name" value="von Willebrand factor, type A domain"/>
    <property type="match status" value="1"/>
</dbReference>
<keyword evidence="4" id="KW-1185">Reference proteome</keyword>
<protein>
    <submittedName>
        <fullName evidence="3">VWA domain-containing protein</fullName>
    </submittedName>
</protein>
<dbReference type="SMART" id="SM00327">
    <property type="entry name" value="VWA"/>
    <property type="match status" value="1"/>
</dbReference>
<organism evidence="3 4">
    <name type="scientific">Psychrobacillus soli</name>
    <dbReference type="NCBI Taxonomy" id="1543965"/>
    <lineage>
        <taxon>Bacteria</taxon>
        <taxon>Bacillati</taxon>
        <taxon>Bacillota</taxon>
        <taxon>Bacilli</taxon>
        <taxon>Bacillales</taxon>
        <taxon>Bacillaceae</taxon>
        <taxon>Psychrobacillus</taxon>
    </lineage>
</organism>
<dbReference type="GO" id="GO:0005829">
    <property type="term" value="C:cytosol"/>
    <property type="evidence" value="ECO:0007669"/>
    <property type="project" value="TreeGrafter"/>
</dbReference>
<evidence type="ECO:0000313" key="3">
    <source>
        <dbReference type="EMBL" id="TQR18496.1"/>
    </source>
</evidence>
<dbReference type="SUPFAM" id="SSF53300">
    <property type="entry name" value="vWA-like"/>
    <property type="match status" value="1"/>
</dbReference>
<sequence>MTKRKTRNLPVYFTKCEGSALVRRNKNYEEYCSVLNTDTFDKRRFKEIFEMSQGLQKLSDKAVLPTFEPLLCDIWASMYKMKPAIIAKDVDSILSLNKLLIEVIVADENFASYRNFTRLNDLASAISAMKYGEKTNQWFAQQLEKDEELKEQSRKIQLILRQTQKQKQQLQEADRKIHENTMIELNGKLQQMIQSNSESFLQAMNQARQESMQVRDGLKSLLGGISAGNAEAELKKVPLRDKILLAEKIATSKKMKEIAEWAGRFKKIARKKQKSKQSQSVRRNGVTNGNAIEKLLPVEFIFYTHPLTKIDFLRRFSESQTMQFEQKRSEVLKKGPIVICLDQSDSMSSLDTQSKGFTLALMSIAKKQRRDLCLVLFSSHTQVFRYVKGKIGATEMVRLSRTFLGGGTNYALALDEAVHVINESRFKQADIIFVTDGENQVTDSFLEAFNKNKREKAFNVLSLVIGCNRNTVEQFTDKVIEVIDFDDEGTFTAFEV</sequence>
<evidence type="ECO:0000259" key="2">
    <source>
        <dbReference type="PROSITE" id="PS50234"/>
    </source>
</evidence>
<comment type="caution">
    <text evidence="3">The sequence shown here is derived from an EMBL/GenBank/DDBJ whole genome shotgun (WGS) entry which is preliminary data.</text>
</comment>
<dbReference type="PANTHER" id="PTHR36846">
    <property type="entry name" value="PROTEIN VIAA"/>
    <property type="match status" value="1"/>
</dbReference>
<dbReference type="PROSITE" id="PS50234">
    <property type="entry name" value="VWFA"/>
    <property type="match status" value="1"/>
</dbReference>
<dbReference type="InterPro" id="IPR002035">
    <property type="entry name" value="VWF_A"/>
</dbReference>
<evidence type="ECO:0000313" key="4">
    <source>
        <dbReference type="Proteomes" id="UP000318937"/>
    </source>
</evidence>
<dbReference type="AlphaFoldDB" id="A0A544TM30"/>
<evidence type="ECO:0000256" key="1">
    <source>
        <dbReference type="SAM" id="Coils"/>
    </source>
</evidence>
<name>A0A544TM30_9BACI</name>
<feature type="domain" description="VWFA" evidence="2">
    <location>
        <begin position="336"/>
        <end position="496"/>
    </location>
</feature>
<dbReference type="EMBL" id="VDGG01000002">
    <property type="protein sequence ID" value="TQR18496.1"/>
    <property type="molecule type" value="Genomic_DNA"/>
</dbReference>
<dbReference type="PANTHER" id="PTHR36846:SF1">
    <property type="entry name" value="PROTEIN VIAA"/>
    <property type="match status" value="1"/>
</dbReference>
<keyword evidence="1" id="KW-0175">Coiled coil</keyword>
<accession>A0A544TM30</accession>
<dbReference type="InterPro" id="IPR036465">
    <property type="entry name" value="vWFA_dom_sf"/>
</dbReference>
<dbReference type="Pfam" id="PF13519">
    <property type="entry name" value="VWA_2"/>
    <property type="match status" value="1"/>
</dbReference>
<proteinExistence type="predicted"/>